<keyword evidence="2" id="KW-1185">Reference proteome</keyword>
<reference evidence="1" key="1">
    <citation type="submission" date="2024-09" db="EMBL/GenBank/DDBJ databases">
        <title>Black Yeasts Isolated from many extreme environments.</title>
        <authorList>
            <person name="Coleine C."/>
            <person name="Stajich J.E."/>
            <person name="Selbmann L."/>
        </authorList>
    </citation>
    <scope>NUCLEOTIDE SEQUENCE</scope>
    <source>
        <strain evidence="1">CCFEE 5737</strain>
    </source>
</reference>
<protein>
    <submittedName>
        <fullName evidence="1">Uncharacterized protein</fullName>
    </submittedName>
</protein>
<organism evidence="1 2">
    <name type="scientific">Coniosporium uncinatum</name>
    <dbReference type="NCBI Taxonomy" id="93489"/>
    <lineage>
        <taxon>Eukaryota</taxon>
        <taxon>Fungi</taxon>
        <taxon>Dikarya</taxon>
        <taxon>Ascomycota</taxon>
        <taxon>Pezizomycotina</taxon>
        <taxon>Dothideomycetes</taxon>
        <taxon>Dothideomycetes incertae sedis</taxon>
        <taxon>Coniosporium</taxon>
    </lineage>
</organism>
<dbReference type="Proteomes" id="UP001186974">
    <property type="component" value="Unassembled WGS sequence"/>
</dbReference>
<dbReference type="EMBL" id="JAWDJW010003713">
    <property type="protein sequence ID" value="KAK3076657.1"/>
    <property type="molecule type" value="Genomic_DNA"/>
</dbReference>
<name>A0ACC3DJB2_9PEZI</name>
<proteinExistence type="predicted"/>
<accession>A0ACC3DJB2</accession>
<comment type="caution">
    <text evidence="1">The sequence shown here is derived from an EMBL/GenBank/DDBJ whole genome shotgun (WGS) entry which is preliminary data.</text>
</comment>
<evidence type="ECO:0000313" key="2">
    <source>
        <dbReference type="Proteomes" id="UP001186974"/>
    </source>
</evidence>
<feature type="non-terminal residue" evidence="1">
    <location>
        <position position="334"/>
    </location>
</feature>
<gene>
    <name evidence="1" type="ORF">LTS18_012416</name>
</gene>
<sequence>MLAVIDANEAKEDVEASLLDIQAEEPELLAEETEPAPSNGPQVELPSVVLSPAPVEASSQSPSAYMSPSAPTMRPEDSIEAIDALEDALEEVTKTIPADTASPMKTRKALPAAAQANAGTRLSFSATKSATSMIKSTARTSSTTKEKPNALYANKSLSRSARVRASTEQPKPTSTDRSSNEKQQEKVKTEDYLAARRRPISLHFPTPPPPPKSTKAPTKSNFQLPGEAVAAKLKAAKEERQKREEEEAAKKKEIKARPAPKTSAPFNVATKPTAASRARESLMTTGARKENSLSSSGTASKRNSVVSIAGAKPSSAAEKRLSTFASKRASVAVI</sequence>
<evidence type="ECO:0000313" key="1">
    <source>
        <dbReference type="EMBL" id="KAK3076657.1"/>
    </source>
</evidence>